<keyword evidence="8" id="KW-0677">Repeat</keyword>
<evidence type="ECO:0000259" key="15">
    <source>
        <dbReference type="PROSITE" id="PS50002"/>
    </source>
</evidence>
<dbReference type="SUPFAM" id="SSF47473">
    <property type="entry name" value="EF-hand"/>
    <property type="match status" value="2"/>
</dbReference>
<evidence type="ECO:0000256" key="10">
    <source>
        <dbReference type="ARBA" id="ARBA00023136"/>
    </source>
</evidence>
<accession>A0A9W8AXU6</accession>
<feature type="compositionally biased region" description="Basic and acidic residues" evidence="14">
    <location>
        <begin position="801"/>
        <end position="815"/>
    </location>
</feature>
<feature type="domain" description="SH3" evidence="15">
    <location>
        <begin position="1346"/>
        <end position="1410"/>
    </location>
</feature>
<gene>
    <name evidence="18" type="primary">PAN1</name>
    <name evidence="18" type="ORF">H4R34_004998</name>
</gene>
<keyword evidence="9" id="KW-0967">Endosome</keyword>
<evidence type="ECO:0000256" key="9">
    <source>
        <dbReference type="ARBA" id="ARBA00022753"/>
    </source>
</evidence>
<dbReference type="PROSITE" id="PS50031">
    <property type="entry name" value="EH"/>
    <property type="match status" value="2"/>
</dbReference>
<comment type="similarity">
    <text evidence="4">Belongs to the PAN1 family.</text>
</comment>
<evidence type="ECO:0000313" key="19">
    <source>
        <dbReference type="Proteomes" id="UP001151582"/>
    </source>
</evidence>
<feature type="domain" description="SH3" evidence="15">
    <location>
        <begin position="1424"/>
        <end position="1484"/>
    </location>
</feature>
<dbReference type="GO" id="GO:0005886">
    <property type="term" value="C:plasma membrane"/>
    <property type="evidence" value="ECO:0007669"/>
    <property type="project" value="UniProtKB-SubCell"/>
</dbReference>
<evidence type="ECO:0000256" key="11">
    <source>
        <dbReference type="ARBA" id="ARBA00023203"/>
    </source>
</evidence>
<feature type="domain" description="EF-hand" evidence="17">
    <location>
        <begin position="48"/>
        <end position="83"/>
    </location>
</feature>
<dbReference type="CDD" id="cd00174">
    <property type="entry name" value="SH3"/>
    <property type="match status" value="1"/>
</dbReference>
<feature type="domain" description="EH" evidence="16">
    <location>
        <begin position="249"/>
        <end position="338"/>
    </location>
</feature>
<evidence type="ECO:0000259" key="16">
    <source>
        <dbReference type="PROSITE" id="PS50031"/>
    </source>
</evidence>
<keyword evidence="6" id="KW-0963">Cytoplasm</keyword>
<evidence type="ECO:0000256" key="12">
    <source>
        <dbReference type="ARBA" id="ARBA00023212"/>
    </source>
</evidence>
<feature type="compositionally biased region" description="Low complexity" evidence="14">
    <location>
        <begin position="611"/>
        <end position="624"/>
    </location>
</feature>
<feature type="region of interest" description="Disordered" evidence="14">
    <location>
        <begin position="151"/>
        <end position="209"/>
    </location>
</feature>
<dbReference type="InterPro" id="IPR002048">
    <property type="entry name" value="EF_hand_dom"/>
</dbReference>
<feature type="compositionally biased region" description="Polar residues" evidence="14">
    <location>
        <begin position="1218"/>
        <end position="1233"/>
    </location>
</feature>
<dbReference type="FunFam" id="1.10.238.10:FF:000349">
    <property type="entry name" value="Actin cytoskeleton-regulatory complex protein PAN1"/>
    <property type="match status" value="1"/>
</dbReference>
<feature type="region of interest" description="Disordered" evidence="14">
    <location>
        <begin position="890"/>
        <end position="1003"/>
    </location>
</feature>
<keyword evidence="5 13" id="KW-0728">SH3 domain</keyword>
<keyword evidence="11" id="KW-0009">Actin-binding</keyword>
<proteinExistence type="inferred from homology"/>
<feature type="region of interest" description="Disordered" evidence="14">
    <location>
        <begin position="1099"/>
        <end position="1243"/>
    </location>
</feature>
<evidence type="ECO:0000256" key="13">
    <source>
        <dbReference type="PROSITE-ProRule" id="PRU00192"/>
    </source>
</evidence>
<sequence>MAAQQSPFTFITAADMSRYEQIFRQTVPSLQQRIDGPTARKILMQSSLPNQQLATIWDLADVNKQGSLTFAEFALAMYLAQTSLSGKPLPPTLPDSVRTEVLRANQVYTQQQQHMPAYDAIANNSALMLTSGQQQHPQGSVGIAGGVYQQPSMTRPTPAAPYPVNQPSMAGAGPSFGHSQQLAPPYSGNSEHLPLQSSGPAHPTMPSYQPAPTMGSMGSAPLNFQQPQFSHATTDALASASHWIMTAQEKEKYHGIFRQYDHANTGYLAGDQARELFMQSGLPQRDLMKVWSLADFQNHGKLNLDEFSVAMHLIFKKLHGVPIPDQLPDTLVPKSTRDLSDSISQLKGSIIADAVSKKTQPGGSSAHPMSSSFLLESDPVLASAYAALGATDLAPSASSEANSSVSSSMASRRRRDQDDAPLYVSKNRYKSKFNTSNPAKALTASDLERLRKQIREKRYVLDALQERLRSKTAGANAGSSTQIAELKQRVQACHQSLMGEPDSLAVSVRRVKLREDLEAIVSKRTMLQKDLQSVLYSLPARVSEAHTLVQQWSEQAKEAARRRDVQANPGSSGQSPGTSASGAFPGSGDVSQRAAALIAERMQRITGQNMAASPSSPASMSSPGSLGGAGQLQTDLTDIDREQAQMEARLTDIEATYRRWRDYINDQERQQRQDPKSQAWPSPYDLEGLLKITRAARAEQEKWELTVGVRSEEVRQLIEELAVQFPMRAPASSFSTLYRRELPVSEPKSNYTSPSPTASIPSLDRGYNAAPSPIVSAPVPKGVPASRTESPTASSPSSRHAIHERTRQLRERFEKLTSAPETSSPSPSLRMDYSAPYVTQNSGSALSQQGLVSNRPSSPFGAASGTGWPESSPVVLEQPSITFAEERDAISQATRRARDAAQQRQQQRHSPTVRSPSKADHAPTTEAPSAAWDVSPRPPVVVATPSAAAPETDSGHQDQWRQAFSSGLEKDWDESSSSLGFTSDEDEGRIDTARTTSQSTGAPVALEYAPLHEPGTSGASTALMLHPDRVVTETTPAALDHPLADAAYGRSVEPAPTYSNVWKRDYDFDYDSDSSIVQEGGLSALLAKMITNKLHAMEAHGAADEPPPPPLPSYTTTAVPESDHSDNDQQLQPTAADQHQMPKESEVGVDAPPPPPPLPGQSIEIEPPKAASVTPSMRSVLQQDSETTSQYSTANEDEPATVPSVTHNPFAQLMSPATGATQSPSVASETAPSAVTGGDEGLPAVSQEASRLFAKTNINTTAAFDDVFAVPEGSGAADESAQAVVSSGSGSHNPFAKTVQGTAAAGTTTSSSSEGNDWQLVDRADAGVSGPPEASSNSGRVSDMATPVVLYKAIYNFDGNSPDDLKFTSGEIIAVPATTHWDEAWWQGWFQRDPAQRGYFPNIYVQRVEGDAAAGGSGDRTLTGIRQPAHMIYGYEAQHSDELTVTANEAVMILDRSDTDWWRIENQAKQAGIVPSAYVMADNDDDGAAGGGSDPTKASL</sequence>
<feature type="domain" description="EH" evidence="16">
    <location>
        <begin position="15"/>
        <end position="104"/>
    </location>
</feature>
<dbReference type="GO" id="GO:0006897">
    <property type="term" value="P:endocytosis"/>
    <property type="evidence" value="ECO:0007669"/>
    <property type="project" value="UniProtKB-KW"/>
</dbReference>
<dbReference type="SMART" id="SM00054">
    <property type="entry name" value="EFh"/>
    <property type="match status" value="2"/>
</dbReference>
<feature type="compositionally biased region" description="Low complexity" evidence="14">
    <location>
        <begin position="817"/>
        <end position="828"/>
    </location>
</feature>
<feature type="region of interest" description="Disordered" evidence="14">
    <location>
        <begin position="553"/>
        <end position="591"/>
    </location>
</feature>
<dbReference type="Proteomes" id="UP001151582">
    <property type="component" value="Unassembled WGS sequence"/>
</dbReference>
<dbReference type="Gene3D" id="2.30.30.40">
    <property type="entry name" value="SH3 Domains"/>
    <property type="match status" value="2"/>
</dbReference>
<name>A0A9W8AXU6_9FUNG</name>
<dbReference type="InterPro" id="IPR001452">
    <property type="entry name" value="SH3_domain"/>
</dbReference>
<dbReference type="OrthoDB" id="1716625at2759"/>
<dbReference type="CDD" id="cd00052">
    <property type="entry name" value="EH"/>
    <property type="match status" value="2"/>
</dbReference>
<dbReference type="PROSITE" id="PS50222">
    <property type="entry name" value="EF_HAND_2"/>
    <property type="match status" value="2"/>
</dbReference>
<dbReference type="InterPro" id="IPR000261">
    <property type="entry name" value="EH_dom"/>
</dbReference>
<dbReference type="GO" id="GO:0010008">
    <property type="term" value="C:endosome membrane"/>
    <property type="evidence" value="ECO:0007669"/>
    <property type="project" value="UniProtKB-SubCell"/>
</dbReference>
<feature type="region of interest" description="Disordered" evidence="14">
    <location>
        <begin position="744"/>
        <end position="873"/>
    </location>
</feature>
<comment type="subcellular location">
    <subcellularLocation>
        <location evidence="3">Cell membrane</location>
        <topology evidence="3">Peripheral membrane protein</topology>
        <orientation evidence="3">Cytoplasmic side</orientation>
    </subcellularLocation>
    <subcellularLocation>
        <location evidence="2">Cytoplasm</location>
        <location evidence="2">Cytoskeleton</location>
        <location evidence="2">Actin patch</location>
    </subcellularLocation>
    <subcellularLocation>
        <location evidence="1">Endosome membrane</location>
        <topology evidence="1">Peripheral membrane protein</topology>
        <orientation evidence="1">Cytoplasmic side</orientation>
    </subcellularLocation>
</comment>
<evidence type="ECO:0000256" key="1">
    <source>
        <dbReference type="ARBA" id="ARBA00004125"/>
    </source>
</evidence>
<feature type="compositionally biased region" description="Polar residues" evidence="14">
    <location>
        <begin position="1128"/>
        <end position="1137"/>
    </location>
</feature>
<keyword evidence="10" id="KW-0472">Membrane</keyword>
<protein>
    <submittedName>
        <fullName evidence="18">Actin organization and endocytosis protein</fullName>
    </submittedName>
</protein>
<dbReference type="SMART" id="SM00027">
    <property type="entry name" value="EH"/>
    <property type="match status" value="2"/>
</dbReference>
<evidence type="ECO:0000256" key="3">
    <source>
        <dbReference type="ARBA" id="ARBA00004413"/>
    </source>
</evidence>
<feature type="domain" description="EF-hand" evidence="17">
    <location>
        <begin position="282"/>
        <end position="317"/>
    </location>
</feature>
<feature type="compositionally biased region" description="Polar residues" evidence="14">
    <location>
        <begin position="787"/>
        <end position="798"/>
    </location>
</feature>
<evidence type="ECO:0000256" key="4">
    <source>
        <dbReference type="ARBA" id="ARBA00009351"/>
    </source>
</evidence>
<evidence type="ECO:0000259" key="17">
    <source>
        <dbReference type="PROSITE" id="PS50222"/>
    </source>
</evidence>
<feature type="region of interest" description="Disordered" evidence="14">
    <location>
        <begin position="396"/>
        <end position="427"/>
    </location>
</feature>
<evidence type="ECO:0000256" key="14">
    <source>
        <dbReference type="SAM" id="MobiDB-lite"/>
    </source>
</evidence>
<dbReference type="SUPFAM" id="SSF50044">
    <property type="entry name" value="SH3-domain"/>
    <property type="match status" value="2"/>
</dbReference>
<keyword evidence="19" id="KW-1185">Reference proteome</keyword>
<dbReference type="PANTHER" id="PTHR11216">
    <property type="entry name" value="EH DOMAIN"/>
    <property type="match status" value="1"/>
</dbReference>
<dbReference type="GO" id="GO:0016197">
    <property type="term" value="P:endosomal transport"/>
    <property type="evidence" value="ECO:0007669"/>
    <property type="project" value="TreeGrafter"/>
</dbReference>
<dbReference type="InterPro" id="IPR011992">
    <property type="entry name" value="EF-hand-dom_pair"/>
</dbReference>
<feature type="compositionally biased region" description="Low complexity" evidence="14">
    <location>
        <begin position="940"/>
        <end position="950"/>
    </location>
</feature>
<feature type="compositionally biased region" description="Polar residues" evidence="14">
    <location>
        <begin position="568"/>
        <end position="581"/>
    </location>
</feature>
<dbReference type="InterPro" id="IPR036028">
    <property type="entry name" value="SH3-like_dom_sf"/>
</dbReference>
<feature type="compositionally biased region" description="Polar residues" evidence="14">
    <location>
        <begin position="837"/>
        <end position="857"/>
    </location>
</feature>
<feature type="compositionally biased region" description="Polar residues" evidence="14">
    <location>
        <begin position="1173"/>
        <end position="1194"/>
    </location>
</feature>
<feature type="compositionally biased region" description="Low complexity" evidence="14">
    <location>
        <begin position="769"/>
        <end position="780"/>
    </location>
</feature>
<dbReference type="EMBL" id="JANBQB010000781">
    <property type="protein sequence ID" value="KAJ1973661.1"/>
    <property type="molecule type" value="Genomic_DNA"/>
</dbReference>
<organism evidence="18 19">
    <name type="scientific">Dimargaris verticillata</name>
    <dbReference type="NCBI Taxonomy" id="2761393"/>
    <lineage>
        <taxon>Eukaryota</taxon>
        <taxon>Fungi</taxon>
        <taxon>Fungi incertae sedis</taxon>
        <taxon>Zoopagomycota</taxon>
        <taxon>Kickxellomycotina</taxon>
        <taxon>Dimargaritomycetes</taxon>
        <taxon>Dimargaritales</taxon>
        <taxon>Dimargaritaceae</taxon>
        <taxon>Dimargaris</taxon>
    </lineage>
</organism>
<feature type="compositionally biased region" description="Polar residues" evidence="14">
    <location>
        <begin position="177"/>
        <end position="199"/>
    </location>
</feature>
<keyword evidence="7" id="KW-0254">Endocytosis</keyword>
<dbReference type="GO" id="GO:0005509">
    <property type="term" value="F:calcium ion binding"/>
    <property type="evidence" value="ECO:0007669"/>
    <property type="project" value="InterPro"/>
</dbReference>
<dbReference type="GO" id="GO:0003779">
    <property type="term" value="F:actin binding"/>
    <property type="evidence" value="ECO:0007669"/>
    <property type="project" value="UniProtKB-KW"/>
</dbReference>
<evidence type="ECO:0000256" key="6">
    <source>
        <dbReference type="ARBA" id="ARBA00022490"/>
    </source>
</evidence>
<dbReference type="Pfam" id="PF12763">
    <property type="entry name" value="EH"/>
    <property type="match status" value="2"/>
</dbReference>
<evidence type="ECO:0000313" key="18">
    <source>
        <dbReference type="EMBL" id="KAJ1973661.1"/>
    </source>
</evidence>
<evidence type="ECO:0000256" key="7">
    <source>
        <dbReference type="ARBA" id="ARBA00022583"/>
    </source>
</evidence>
<feature type="compositionally biased region" description="Low complexity" evidence="14">
    <location>
        <begin position="396"/>
        <end position="410"/>
    </location>
</feature>
<dbReference type="SMART" id="SM00326">
    <property type="entry name" value="SH3"/>
    <property type="match status" value="2"/>
</dbReference>
<reference evidence="18" key="1">
    <citation type="submission" date="2022-07" db="EMBL/GenBank/DDBJ databases">
        <title>Phylogenomic reconstructions and comparative analyses of Kickxellomycotina fungi.</title>
        <authorList>
            <person name="Reynolds N.K."/>
            <person name="Stajich J.E."/>
            <person name="Barry K."/>
            <person name="Grigoriev I.V."/>
            <person name="Crous P."/>
            <person name="Smith M.E."/>
        </authorList>
    </citation>
    <scope>NUCLEOTIDE SEQUENCE</scope>
    <source>
        <strain evidence="18">RSA 567</strain>
    </source>
</reference>
<feature type="compositionally biased region" description="Polar residues" evidence="14">
    <location>
        <begin position="747"/>
        <end position="760"/>
    </location>
</feature>
<dbReference type="GO" id="GO:0030479">
    <property type="term" value="C:actin cortical patch"/>
    <property type="evidence" value="ECO:0007669"/>
    <property type="project" value="UniProtKB-SubCell"/>
</dbReference>
<dbReference type="Gene3D" id="1.10.238.10">
    <property type="entry name" value="EF-hand"/>
    <property type="match status" value="2"/>
</dbReference>
<comment type="caution">
    <text evidence="18">The sequence shown here is derived from an EMBL/GenBank/DDBJ whole genome shotgun (WGS) entry which is preliminary data.</text>
</comment>
<evidence type="ECO:0000256" key="5">
    <source>
        <dbReference type="ARBA" id="ARBA00022443"/>
    </source>
</evidence>
<dbReference type="Pfam" id="PF00018">
    <property type="entry name" value="SH3_1"/>
    <property type="match status" value="2"/>
</dbReference>
<dbReference type="PROSITE" id="PS50002">
    <property type="entry name" value="SH3"/>
    <property type="match status" value="2"/>
</dbReference>
<evidence type="ECO:0000256" key="2">
    <source>
        <dbReference type="ARBA" id="ARBA00004134"/>
    </source>
</evidence>
<evidence type="ECO:0000256" key="8">
    <source>
        <dbReference type="ARBA" id="ARBA00022737"/>
    </source>
</evidence>
<feature type="region of interest" description="Disordered" evidence="14">
    <location>
        <begin position="607"/>
        <end position="632"/>
    </location>
</feature>
<keyword evidence="12" id="KW-0206">Cytoskeleton</keyword>
<feature type="compositionally biased region" description="Basic and acidic residues" evidence="14">
    <location>
        <begin position="555"/>
        <end position="565"/>
    </location>
</feature>